<proteinExistence type="predicted"/>
<organism evidence="1 2">
    <name type="scientific">Hymenoscyphus fraxineus</name>
    <dbReference type="NCBI Taxonomy" id="746836"/>
    <lineage>
        <taxon>Eukaryota</taxon>
        <taxon>Fungi</taxon>
        <taxon>Dikarya</taxon>
        <taxon>Ascomycota</taxon>
        <taxon>Pezizomycotina</taxon>
        <taxon>Leotiomycetes</taxon>
        <taxon>Helotiales</taxon>
        <taxon>Helotiaceae</taxon>
        <taxon>Hymenoscyphus</taxon>
    </lineage>
</organism>
<sequence>MRGHAPLDDPQIILIAFRLKVAISRNLGIAKELDASTRALVSQITYRNACPENQPIAPPATKKELEKDLKTLGSMAYCGLQVMACYNRDKERRKIRQDKHA</sequence>
<reference evidence="1" key="1">
    <citation type="submission" date="2021-07" db="EMBL/GenBank/DDBJ databases">
        <authorList>
            <person name="Durling M."/>
        </authorList>
    </citation>
    <scope>NUCLEOTIDE SEQUENCE</scope>
</reference>
<dbReference type="Proteomes" id="UP000696280">
    <property type="component" value="Unassembled WGS sequence"/>
</dbReference>
<protein>
    <submittedName>
        <fullName evidence="1">Uncharacterized protein</fullName>
    </submittedName>
</protein>
<evidence type="ECO:0000313" key="1">
    <source>
        <dbReference type="EMBL" id="CAG8949284.1"/>
    </source>
</evidence>
<comment type="caution">
    <text evidence="1">The sequence shown here is derived from an EMBL/GenBank/DDBJ whole genome shotgun (WGS) entry which is preliminary data.</text>
</comment>
<dbReference type="OrthoDB" id="10384374at2759"/>
<gene>
    <name evidence="1" type="ORF">HYFRA_00004909</name>
</gene>
<dbReference type="EMBL" id="CAJVRL010000002">
    <property type="protein sequence ID" value="CAG8949284.1"/>
    <property type="molecule type" value="Genomic_DNA"/>
</dbReference>
<name>A0A9N9KL50_9HELO</name>
<evidence type="ECO:0000313" key="2">
    <source>
        <dbReference type="Proteomes" id="UP000696280"/>
    </source>
</evidence>
<keyword evidence="2" id="KW-1185">Reference proteome</keyword>
<dbReference type="AlphaFoldDB" id="A0A9N9KL50"/>
<accession>A0A9N9KL50</accession>